<dbReference type="EMBL" id="DMNG01000154">
    <property type="protein sequence ID" value="HAN24705.1"/>
    <property type="molecule type" value="Genomic_DNA"/>
</dbReference>
<keyword evidence="2 4" id="KW-0238">DNA-binding</keyword>
<keyword evidence="8" id="KW-1185">Reference proteome</keyword>
<dbReference type="OrthoDB" id="9805134at2"/>
<dbReference type="STRING" id="400772.RR49_01433"/>
<dbReference type="InterPro" id="IPR001647">
    <property type="entry name" value="HTH_TetR"/>
</dbReference>
<dbReference type="EMBL" id="JYIY01000072">
    <property type="protein sequence ID" value="KJL36682.1"/>
    <property type="molecule type" value="Genomic_DNA"/>
</dbReference>
<evidence type="ECO:0000259" key="5">
    <source>
        <dbReference type="PROSITE" id="PS50977"/>
    </source>
</evidence>
<dbReference type="InterPro" id="IPR023772">
    <property type="entry name" value="DNA-bd_HTH_TetR-type_CS"/>
</dbReference>
<evidence type="ECO:0000313" key="8">
    <source>
        <dbReference type="Proteomes" id="UP000033451"/>
    </source>
</evidence>
<keyword evidence="3" id="KW-0804">Transcription</keyword>
<reference evidence="6 9" key="2">
    <citation type="journal article" date="2018" name="Nat. Biotechnol.">
        <title>A standardized bacterial taxonomy based on genome phylogeny substantially revises the tree of life.</title>
        <authorList>
            <person name="Parks D.H."/>
            <person name="Chuvochina M."/>
            <person name="Waite D.W."/>
            <person name="Rinke C."/>
            <person name="Skarshewski A."/>
            <person name="Chaumeil P.A."/>
            <person name="Hugenholtz P."/>
        </authorList>
    </citation>
    <scope>NUCLEOTIDE SEQUENCE [LARGE SCALE GENOMIC DNA]</scope>
    <source>
        <strain evidence="6">UBA9152</strain>
    </source>
</reference>
<dbReference type="SUPFAM" id="SSF46689">
    <property type="entry name" value="Homeodomain-like"/>
    <property type="match status" value="1"/>
</dbReference>
<dbReference type="InterPro" id="IPR036271">
    <property type="entry name" value="Tet_transcr_reg_TetR-rel_C_sf"/>
</dbReference>
<feature type="domain" description="HTH tetR-type" evidence="5">
    <location>
        <begin position="12"/>
        <end position="72"/>
    </location>
</feature>
<sequence length="207" mass="21782">MAETRERGRPRAFDPDAALDAAARVFWVHGYDGASLTDLTAAMGINRPSLYGAFGSKEELFQRVIARYAQTDMTYAERALDQPTGPAVARALLLDNIDAVTRSDRPAGCLTIQGGLASADGNETVPAFLGQSRLAGERRLAERLARAVAEGDFVAGTDAAALARYLMVVTEGHAVHATAGVSRRQLRASADLALLAVDALAAPASTV</sequence>
<dbReference type="SUPFAM" id="SSF48498">
    <property type="entry name" value="Tetracyclin repressor-like, C-terminal domain"/>
    <property type="match status" value="1"/>
</dbReference>
<evidence type="ECO:0000256" key="2">
    <source>
        <dbReference type="ARBA" id="ARBA00023125"/>
    </source>
</evidence>
<dbReference type="PROSITE" id="PS01081">
    <property type="entry name" value="HTH_TETR_1"/>
    <property type="match status" value="1"/>
</dbReference>
<dbReference type="Pfam" id="PF16925">
    <property type="entry name" value="TetR_C_13"/>
    <property type="match status" value="1"/>
</dbReference>
<keyword evidence="1" id="KW-0805">Transcription regulation</keyword>
<dbReference type="PANTHER" id="PTHR47506:SF1">
    <property type="entry name" value="HTH-TYPE TRANSCRIPTIONAL REGULATOR YJDC"/>
    <property type="match status" value="1"/>
</dbReference>
<gene>
    <name evidence="7" type="primary">comR</name>
    <name evidence="6" type="ORF">DCP95_09055</name>
    <name evidence="7" type="ORF">RR49_01433</name>
</gene>
<evidence type="ECO:0000313" key="6">
    <source>
        <dbReference type="EMBL" id="HAN24705.1"/>
    </source>
</evidence>
<feature type="DNA-binding region" description="H-T-H motif" evidence="4">
    <location>
        <begin position="35"/>
        <end position="54"/>
    </location>
</feature>
<dbReference type="PANTHER" id="PTHR47506">
    <property type="entry name" value="TRANSCRIPTIONAL REGULATORY PROTEIN"/>
    <property type="match status" value="1"/>
</dbReference>
<dbReference type="RefSeq" id="WP_045247379.1">
    <property type="nucleotide sequence ID" value="NZ_JYIY01000072.1"/>
</dbReference>
<name>A0A0F0LTV1_9MICO</name>
<dbReference type="PRINTS" id="PR00455">
    <property type="entry name" value="HTHTETR"/>
</dbReference>
<evidence type="ECO:0000313" key="7">
    <source>
        <dbReference type="EMBL" id="KJL36682.1"/>
    </source>
</evidence>
<organism evidence="7 8">
    <name type="scientific">Microbacterium ginsengisoli</name>
    <dbReference type="NCBI Taxonomy" id="400772"/>
    <lineage>
        <taxon>Bacteria</taxon>
        <taxon>Bacillati</taxon>
        <taxon>Actinomycetota</taxon>
        <taxon>Actinomycetes</taxon>
        <taxon>Micrococcales</taxon>
        <taxon>Microbacteriaceae</taxon>
        <taxon>Microbacterium</taxon>
    </lineage>
</organism>
<accession>A0A0F0LTV1</accession>
<proteinExistence type="predicted"/>
<evidence type="ECO:0000313" key="9">
    <source>
        <dbReference type="Proteomes" id="UP000257479"/>
    </source>
</evidence>
<protein>
    <submittedName>
        <fullName evidence="7">HTH-type transcriptional repressor ComR</fullName>
    </submittedName>
    <submittedName>
        <fullName evidence="6">TetR/AcrR family transcriptional regulator</fullName>
    </submittedName>
</protein>
<dbReference type="InterPro" id="IPR009057">
    <property type="entry name" value="Homeodomain-like_sf"/>
</dbReference>
<dbReference type="Proteomes" id="UP000257479">
    <property type="component" value="Unassembled WGS sequence"/>
</dbReference>
<dbReference type="Pfam" id="PF00440">
    <property type="entry name" value="TetR_N"/>
    <property type="match status" value="1"/>
</dbReference>
<dbReference type="AlphaFoldDB" id="A0A0F0LTV1"/>
<dbReference type="Proteomes" id="UP000033451">
    <property type="component" value="Unassembled WGS sequence"/>
</dbReference>
<dbReference type="PATRIC" id="fig|400772.4.peg.1456"/>
<dbReference type="GO" id="GO:0003677">
    <property type="term" value="F:DNA binding"/>
    <property type="evidence" value="ECO:0007669"/>
    <property type="project" value="UniProtKB-UniRule"/>
</dbReference>
<dbReference type="InterPro" id="IPR011075">
    <property type="entry name" value="TetR_C"/>
</dbReference>
<reference evidence="7 8" key="1">
    <citation type="submission" date="2015-02" db="EMBL/GenBank/DDBJ databases">
        <title>Draft genome sequences of ten Microbacterium spp. with emphasis on heavy metal contaminated environments.</title>
        <authorList>
            <person name="Corretto E."/>
        </authorList>
    </citation>
    <scope>NUCLEOTIDE SEQUENCE [LARGE SCALE GENOMIC DNA]</scope>
    <source>
        <strain evidence="7 8">DSM 18659</strain>
    </source>
</reference>
<dbReference type="PROSITE" id="PS50977">
    <property type="entry name" value="HTH_TETR_2"/>
    <property type="match status" value="1"/>
</dbReference>
<evidence type="ECO:0000256" key="1">
    <source>
        <dbReference type="ARBA" id="ARBA00023015"/>
    </source>
</evidence>
<evidence type="ECO:0000256" key="4">
    <source>
        <dbReference type="PROSITE-ProRule" id="PRU00335"/>
    </source>
</evidence>
<comment type="caution">
    <text evidence="7">The sequence shown here is derived from an EMBL/GenBank/DDBJ whole genome shotgun (WGS) entry which is preliminary data.</text>
</comment>
<dbReference type="Gene3D" id="1.10.357.10">
    <property type="entry name" value="Tetracycline Repressor, domain 2"/>
    <property type="match status" value="1"/>
</dbReference>
<evidence type="ECO:0000256" key="3">
    <source>
        <dbReference type="ARBA" id="ARBA00023163"/>
    </source>
</evidence>
<dbReference type="Gene3D" id="1.10.10.60">
    <property type="entry name" value="Homeodomain-like"/>
    <property type="match status" value="1"/>
</dbReference>